<feature type="domain" description="DUF4136" evidence="2">
    <location>
        <begin position="32"/>
        <end position="176"/>
    </location>
</feature>
<evidence type="ECO:0000259" key="2">
    <source>
        <dbReference type="Pfam" id="PF13590"/>
    </source>
</evidence>
<dbReference type="AlphaFoldDB" id="A0A4U1BBA2"/>
<dbReference type="EMBL" id="SWDB01000001">
    <property type="protein sequence ID" value="TKB47849.1"/>
    <property type="molecule type" value="Genomic_DNA"/>
</dbReference>
<organism evidence="3 4">
    <name type="scientific">Thalassotalea mangrovi</name>
    <dbReference type="NCBI Taxonomy" id="2572245"/>
    <lineage>
        <taxon>Bacteria</taxon>
        <taxon>Pseudomonadati</taxon>
        <taxon>Pseudomonadota</taxon>
        <taxon>Gammaproteobacteria</taxon>
        <taxon>Alteromonadales</taxon>
        <taxon>Colwelliaceae</taxon>
        <taxon>Thalassotalea</taxon>
    </lineage>
</organism>
<keyword evidence="1" id="KW-0732">Signal</keyword>
<name>A0A4U1BBA2_9GAMM</name>
<evidence type="ECO:0000313" key="4">
    <source>
        <dbReference type="Proteomes" id="UP000307999"/>
    </source>
</evidence>
<feature type="chain" id="PRO_5020887747" evidence="1">
    <location>
        <begin position="25"/>
        <end position="186"/>
    </location>
</feature>
<protein>
    <submittedName>
        <fullName evidence="3">DUF4136 domain-containing protein</fullName>
    </submittedName>
</protein>
<accession>A0A4U1BBA2</accession>
<evidence type="ECO:0000313" key="3">
    <source>
        <dbReference type="EMBL" id="TKB47849.1"/>
    </source>
</evidence>
<sequence>MRYRNIIRYLPLIMLLLMSLKGCASQPRAHINPDYAFTDISFYSLFPRHHQINDIQRLGDFQRNRIELAIEQTMDDLRFSYASEEQADVIVSYFLVQSSLKELNEYHRQVKACLVCTQNELRTLNRKIGPDMLIIDLLSTNNMRSIYRQVSSLKIKPKNTSDENQQLIVEAVQRGLADLAILAKPL</sequence>
<keyword evidence="4" id="KW-1185">Reference proteome</keyword>
<proteinExistence type="predicted"/>
<dbReference type="RefSeq" id="WP_136734037.1">
    <property type="nucleotide sequence ID" value="NZ_SWDB01000001.1"/>
</dbReference>
<dbReference type="OrthoDB" id="118896at2"/>
<reference evidence="3 4" key="1">
    <citation type="submission" date="2019-04" db="EMBL/GenBank/DDBJ databases">
        <title>Thalassotalea guangxiensis sp. nov., isolated from sediment of the coastal wetland.</title>
        <authorList>
            <person name="Zheng S."/>
            <person name="Zhang D."/>
        </authorList>
    </citation>
    <scope>NUCLEOTIDE SEQUENCE [LARGE SCALE GENOMIC DNA]</scope>
    <source>
        <strain evidence="3 4">ZS-4</strain>
    </source>
</reference>
<comment type="caution">
    <text evidence="3">The sequence shown here is derived from an EMBL/GenBank/DDBJ whole genome shotgun (WGS) entry which is preliminary data.</text>
</comment>
<feature type="signal peptide" evidence="1">
    <location>
        <begin position="1"/>
        <end position="24"/>
    </location>
</feature>
<dbReference type="Proteomes" id="UP000307999">
    <property type="component" value="Unassembled WGS sequence"/>
</dbReference>
<dbReference type="InterPro" id="IPR025411">
    <property type="entry name" value="DUF4136"/>
</dbReference>
<gene>
    <name evidence="3" type="ORF">E8M12_00120</name>
</gene>
<dbReference type="Pfam" id="PF13590">
    <property type="entry name" value="DUF4136"/>
    <property type="match status" value="1"/>
</dbReference>
<evidence type="ECO:0000256" key="1">
    <source>
        <dbReference type="SAM" id="SignalP"/>
    </source>
</evidence>